<reference evidence="7" key="1">
    <citation type="submission" date="2016-05" db="EMBL/GenBank/DDBJ databases">
        <title>Comparative genomics of biotechnologically important yeasts.</title>
        <authorList>
            <consortium name="DOE Joint Genome Institute"/>
            <person name="Riley R."/>
            <person name="Haridas S."/>
            <person name="Wolfe K.H."/>
            <person name="Lopes M.R."/>
            <person name="Hittinger C.T."/>
            <person name="Goker M."/>
            <person name="Salamov A."/>
            <person name="Wisecaver J."/>
            <person name="Long T.M."/>
            <person name="Aerts A.L."/>
            <person name="Barry K."/>
            <person name="Choi C."/>
            <person name="Clum A."/>
            <person name="Coughlan A.Y."/>
            <person name="Deshpande S."/>
            <person name="Douglass A.P."/>
            <person name="Hanson S.J."/>
            <person name="Klenk H.-P."/>
            <person name="Labutti K."/>
            <person name="Lapidus A."/>
            <person name="Lindquist E."/>
            <person name="Lipzen A."/>
            <person name="Meier-Kolthoff J.P."/>
            <person name="Ohm R.A."/>
            <person name="Otillar R.P."/>
            <person name="Pangilinan J."/>
            <person name="Peng Y."/>
            <person name="Rokas A."/>
            <person name="Rosa C.A."/>
            <person name="Scheuner C."/>
            <person name="Sibirny A.A."/>
            <person name="Slot J.C."/>
            <person name="Stielow J.B."/>
            <person name="Sun H."/>
            <person name="Kurtzman C.P."/>
            <person name="Blackwell M."/>
            <person name="Grigoriev I.V."/>
            <person name="Jeffries T.W."/>
        </authorList>
    </citation>
    <scope>NUCLEOTIDE SEQUENCE [LARGE SCALE GENOMIC DNA]</scope>
    <source>
        <strain evidence="7">NRRL Y-1933</strain>
    </source>
</reference>
<dbReference type="InterPro" id="IPR038274">
    <property type="entry name" value="Atg6/Beclin_C_sf"/>
</dbReference>
<dbReference type="Pfam" id="PF17675">
    <property type="entry name" value="APG6_N"/>
    <property type="match status" value="1"/>
</dbReference>
<dbReference type="RefSeq" id="XP_020076186.1">
    <property type="nucleotide sequence ID" value="XM_020223573.1"/>
</dbReference>
<dbReference type="GO" id="GO:0034272">
    <property type="term" value="C:phosphatidylinositol 3-kinase complex, class III, type II"/>
    <property type="evidence" value="ECO:0007669"/>
    <property type="project" value="EnsemblFungi"/>
</dbReference>
<dbReference type="Gene3D" id="1.10.418.40">
    <property type="entry name" value="Autophagy protein 6/Beclin 1"/>
    <property type="match status" value="1"/>
</dbReference>
<sequence length="503" mass="57181">MVDEVFNCQKCNAELSIHDSLERLSSGQLNLLTNKYAEDGRTSVNESIVDPMDFIPRDRLDLYNEIQKSNPQPIISKRDSEKEGGQNQSSVNSTLSYVMVSEDSPNKNNQEDNTKGLLNDLLNTISGRINTLNNVFSILSNNQDIDHPLCADCSNLVVESFKLKFDQSQREKDYYLTFLRKLKDRENNLLKSIENEELDSKLLNSIAEYKNLQQEESSKISELKELVEAKNDLGQHLNNLNNELKNLNQNELNGILQLKNSLNLELKRKVDKLEQSKALYQAHLNNLDNLRTLNIYNKFFNISFVNEYGTINGFRIGYKIPWSEINSALGQIVLLLVFIIKRLDVELINYKLIPMGSKSQIVKVTYSYNQGDNTDPIPSDADALNEAGTLSNQTQQQKLLKSKTILNLYSSNEFSLGKLFNFNKLDVSMIALLDILYQIGKKLSTINQEIELPYGISKRRDSIGGKSIRVTSNGEWTHSCKFLLTNLNWILAYASAHPSQSST</sequence>
<dbReference type="AlphaFoldDB" id="A0A1E4RIN0"/>
<comment type="similarity">
    <text evidence="1">Belongs to the beclin family.</text>
</comment>
<evidence type="ECO:0000256" key="1">
    <source>
        <dbReference type="ARBA" id="ARBA00005965"/>
    </source>
</evidence>
<dbReference type="GO" id="GO:0042147">
    <property type="term" value="P:retrograde transport, endosome to Golgi"/>
    <property type="evidence" value="ECO:0007669"/>
    <property type="project" value="EnsemblFungi"/>
</dbReference>
<evidence type="ECO:0000256" key="2">
    <source>
        <dbReference type="SAM" id="Coils"/>
    </source>
</evidence>
<dbReference type="GO" id="GO:0120095">
    <property type="term" value="C:vacuole-isolation membrane contact site"/>
    <property type="evidence" value="ECO:0007669"/>
    <property type="project" value="EnsemblFungi"/>
</dbReference>
<keyword evidence="2" id="KW-0175">Coiled coil</keyword>
<gene>
    <name evidence="6" type="ORF">HYPBUDRAFT_6412</name>
</gene>
<dbReference type="GO" id="GO:0000407">
    <property type="term" value="C:phagophore assembly site"/>
    <property type="evidence" value="ECO:0007669"/>
    <property type="project" value="EnsemblFungi"/>
</dbReference>
<dbReference type="GO" id="GO:0034727">
    <property type="term" value="P:piecemeal microautophagy of the nucleus"/>
    <property type="evidence" value="ECO:0007669"/>
    <property type="project" value="EnsemblFungi"/>
</dbReference>
<keyword evidence="7" id="KW-1185">Reference proteome</keyword>
<dbReference type="STRING" id="984485.A0A1E4RIN0"/>
<dbReference type="GO" id="GO:0006995">
    <property type="term" value="P:cellular response to nitrogen starvation"/>
    <property type="evidence" value="ECO:0007669"/>
    <property type="project" value="TreeGrafter"/>
</dbReference>
<dbReference type="Pfam" id="PF04111">
    <property type="entry name" value="APG6"/>
    <property type="match status" value="1"/>
</dbReference>
<dbReference type="EMBL" id="KV454541">
    <property type="protein sequence ID" value="ODV67119.1"/>
    <property type="molecule type" value="Genomic_DNA"/>
</dbReference>
<feature type="domain" description="Atg6/beclin coiled-coil" evidence="5">
    <location>
        <begin position="148"/>
        <end position="287"/>
    </location>
</feature>
<accession>A0A1E4RIN0</accession>
<dbReference type="GO" id="GO:0043548">
    <property type="term" value="F:phosphatidylinositol 3-kinase binding"/>
    <property type="evidence" value="ECO:0007669"/>
    <property type="project" value="TreeGrafter"/>
</dbReference>
<organism evidence="6 7">
    <name type="scientific">Hyphopichia burtonii NRRL Y-1933</name>
    <dbReference type="NCBI Taxonomy" id="984485"/>
    <lineage>
        <taxon>Eukaryota</taxon>
        <taxon>Fungi</taxon>
        <taxon>Dikarya</taxon>
        <taxon>Ascomycota</taxon>
        <taxon>Saccharomycotina</taxon>
        <taxon>Pichiomycetes</taxon>
        <taxon>Debaryomycetaceae</taxon>
        <taxon>Hyphopichia</taxon>
    </lineage>
</organism>
<dbReference type="GeneID" id="30998122"/>
<protein>
    <submittedName>
        <fullName evidence="6">APG6-domain-containing protein</fullName>
    </submittedName>
</protein>
<dbReference type="GO" id="GO:0045324">
    <property type="term" value="P:late endosome to vacuole transport"/>
    <property type="evidence" value="ECO:0007669"/>
    <property type="project" value="EnsemblFungi"/>
</dbReference>
<feature type="domain" description="Atg6 BARA" evidence="4">
    <location>
        <begin position="290"/>
        <end position="495"/>
    </location>
</feature>
<dbReference type="GO" id="GO:0000425">
    <property type="term" value="P:pexophagy"/>
    <property type="evidence" value="ECO:0007669"/>
    <property type="project" value="EnsemblFungi"/>
</dbReference>
<proteinExistence type="inferred from homology"/>
<dbReference type="GO" id="GO:0005829">
    <property type="term" value="C:cytosol"/>
    <property type="evidence" value="ECO:0007669"/>
    <property type="project" value="GOC"/>
</dbReference>
<evidence type="ECO:0000313" key="7">
    <source>
        <dbReference type="Proteomes" id="UP000095085"/>
    </source>
</evidence>
<dbReference type="GO" id="GO:0030674">
    <property type="term" value="F:protein-macromolecule adaptor activity"/>
    <property type="evidence" value="ECO:0007669"/>
    <property type="project" value="TreeGrafter"/>
</dbReference>
<dbReference type="PANTHER" id="PTHR12768">
    <property type="entry name" value="BECLIN 1"/>
    <property type="match status" value="1"/>
</dbReference>
<name>A0A1E4RIN0_9ASCO</name>
<dbReference type="GO" id="GO:0051365">
    <property type="term" value="P:cellular response to potassium ion starvation"/>
    <property type="evidence" value="ECO:0007669"/>
    <property type="project" value="EnsemblFungi"/>
</dbReference>
<dbReference type="PANTHER" id="PTHR12768:SF4">
    <property type="entry name" value="BECLIN-1"/>
    <property type="match status" value="1"/>
</dbReference>
<dbReference type="InterPro" id="IPR007243">
    <property type="entry name" value="Atg6/Beclin"/>
</dbReference>
<evidence type="ECO:0000259" key="5">
    <source>
        <dbReference type="Pfam" id="PF17675"/>
    </source>
</evidence>
<dbReference type="Proteomes" id="UP000095085">
    <property type="component" value="Unassembled WGS sequence"/>
</dbReference>
<dbReference type="InterPro" id="IPR040455">
    <property type="entry name" value="Atg6_BARA"/>
</dbReference>
<evidence type="ECO:0000313" key="6">
    <source>
        <dbReference type="EMBL" id="ODV67119.1"/>
    </source>
</evidence>
<dbReference type="InterPro" id="IPR041691">
    <property type="entry name" value="Atg6/beclin_CC"/>
</dbReference>
<dbReference type="GO" id="GO:0000423">
    <property type="term" value="P:mitophagy"/>
    <property type="evidence" value="ECO:0007669"/>
    <property type="project" value="TreeGrafter"/>
</dbReference>
<feature type="coiled-coil region" evidence="2">
    <location>
        <begin position="176"/>
        <end position="293"/>
    </location>
</feature>
<dbReference type="GO" id="GO:0032258">
    <property type="term" value="P:cytoplasm to vacuole targeting by the Cvt pathway"/>
    <property type="evidence" value="ECO:0007669"/>
    <property type="project" value="EnsemblFungi"/>
</dbReference>
<feature type="region of interest" description="Disordered" evidence="3">
    <location>
        <begin position="66"/>
        <end position="91"/>
    </location>
</feature>
<dbReference type="GO" id="GO:0000045">
    <property type="term" value="P:autophagosome assembly"/>
    <property type="evidence" value="ECO:0007669"/>
    <property type="project" value="EnsemblFungi"/>
</dbReference>
<dbReference type="OrthoDB" id="20368at2759"/>
<evidence type="ECO:0000256" key="3">
    <source>
        <dbReference type="SAM" id="MobiDB-lite"/>
    </source>
</evidence>
<evidence type="ECO:0000259" key="4">
    <source>
        <dbReference type="Pfam" id="PF04111"/>
    </source>
</evidence>
<dbReference type="GO" id="GO:0046854">
    <property type="term" value="P:phosphatidylinositol phosphate biosynthetic process"/>
    <property type="evidence" value="ECO:0007669"/>
    <property type="project" value="EnsemblFungi"/>
</dbReference>
<dbReference type="GO" id="GO:0034271">
    <property type="term" value="C:phosphatidylinositol 3-kinase complex, class III, type I"/>
    <property type="evidence" value="ECO:0007669"/>
    <property type="project" value="EnsemblFungi"/>
</dbReference>